<feature type="transmembrane region" description="Helical" evidence="8">
    <location>
        <begin position="91"/>
        <end position="110"/>
    </location>
</feature>
<keyword evidence="4" id="KW-1003">Cell membrane</keyword>
<comment type="subcellular location">
    <subcellularLocation>
        <location evidence="1">Cell membrane</location>
        <topology evidence="1">Multi-pass membrane protein</topology>
    </subcellularLocation>
</comment>
<evidence type="ECO:0000256" key="8">
    <source>
        <dbReference type="SAM" id="Phobius"/>
    </source>
</evidence>
<comment type="similarity">
    <text evidence="2">Belongs to the binding-protein-dependent transport system permease family. FecCD subfamily.</text>
</comment>
<feature type="transmembrane region" description="Helical" evidence="8">
    <location>
        <begin position="273"/>
        <end position="294"/>
    </location>
</feature>
<organism evidence="9 10">
    <name type="scientific">Brucella thiophenivorans</name>
    <dbReference type="NCBI Taxonomy" id="571255"/>
    <lineage>
        <taxon>Bacteria</taxon>
        <taxon>Pseudomonadati</taxon>
        <taxon>Pseudomonadota</taxon>
        <taxon>Alphaproteobacteria</taxon>
        <taxon>Hyphomicrobiales</taxon>
        <taxon>Brucellaceae</taxon>
        <taxon>Brucella/Ochrobactrum group</taxon>
        <taxon>Brucella</taxon>
    </lineage>
</organism>
<dbReference type="Proteomes" id="UP000215590">
    <property type="component" value="Unassembled WGS sequence"/>
</dbReference>
<comment type="caution">
    <text evidence="9">The sequence shown here is derived from an EMBL/GenBank/DDBJ whole genome shotgun (WGS) entry which is preliminary data.</text>
</comment>
<evidence type="ECO:0000256" key="5">
    <source>
        <dbReference type="ARBA" id="ARBA00022692"/>
    </source>
</evidence>
<keyword evidence="10" id="KW-1185">Reference proteome</keyword>
<feature type="transmembrane region" description="Helical" evidence="8">
    <location>
        <begin position="306"/>
        <end position="324"/>
    </location>
</feature>
<evidence type="ECO:0000256" key="7">
    <source>
        <dbReference type="ARBA" id="ARBA00023136"/>
    </source>
</evidence>
<gene>
    <name evidence="9" type="ORF">CEV31_3904</name>
</gene>
<sequence>MSVYLRSFQFLVLFVLLIVAAILHLKFGARQLDWSVVWQALVAYVPADPLHNIVMEMRMPRLISAVIVGATLGLAGALMQAVSENPLADPGLMGVNSGAAFFVVFGLLVLPGNTLAMIPLLAFAGAIVAAAIVLLNSGSDPNPVRLVLSGVMVAALFSALTSMVLLLDQQGLETLRRWLVGSLAFDSSVARWQTFPLILLAGCVAVANIPALNLHRLGSQSAALMGLNVLRMRLSSLLAIVLLAGSSVAIAGPIGFVGLIAPHIGRIFFGNDYRFLVPAAPLIGALLIVTGDIVSRTALRPLEINTGIVTAIVGGPIFIALVLGRVK</sequence>
<keyword evidence="7 8" id="KW-0472">Membrane</keyword>
<feature type="transmembrane region" description="Helical" evidence="8">
    <location>
        <begin position="147"/>
        <end position="167"/>
    </location>
</feature>
<feature type="transmembrane region" description="Helical" evidence="8">
    <location>
        <begin position="6"/>
        <end position="25"/>
    </location>
</feature>
<dbReference type="PANTHER" id="PTHR30472">
    <property type="entry name" value="FERRIC ENTEROBACTIN TRANSPORT SYSTEM PERMEASE PROTEIN"/>
    <property type="match status" value="1"/>
</dbReference>
<dbReference type="InterPro" id="IPR037294">
    <property type="entry name" value="ABC_BtuC-like"/>
</dbReference>
<proteinExistence type="inferred from homology"/>
<dbReference type="SUPFAM" id="SSF81345">
    <property type="entry name" value="ABC transporter involved in vitamin B12 uptake, BtuC"/>
    <property type="match status" value="1"/>
</dbReference>
<dbReference type="Gene3D" id="1.10.3470.10">
    <property type="entry name" value="ABC transporter involved in vitamin B12 uptake, BtuC"/>
    <property type="match status" value="1"/>
</dbReference>
<evidence type="ECO:0000256" key="3">
    <source>
        <dbReference type="ARBA" id="ARBA00022448"/>
    </source>
</evidence>
<dbReference type="CDD" id="cd06550">
    <property type="entry name" value="TM_ABC_iron-siderophores_like"/>
    <property type="match status" value="1"/>
</dbReference>
<dbReference type="FunFam" id="1.10.3470.10:FF:000001">
    <property type="entry name" value="Vitamin B12 ABC transporter permease BtuC"/>
    <property type="match status" value="1"/>
</dbReference>
<dbReference type="Pfam" id="PF01032">
    <property type="entry name" value="FecCD"/>
    <property type="match status" value="1"/>
</dbReference>
<dbReference type="InterPro" id="IPR000522">
    <property type="entry name" value="ABC_transptr_permease_BtuC"/>
</dbReference>
<feature type="transmembrane region" description="Helical" evidence="8">
    <location>
        <begin position="195"/>
        <end position="214"/>
    </location>
</feature>
<dbReference type="GO" id="GO:0005886">
    <property type="term" value="C:plasma membrane"/>
    <property type="evidence" value="ECO:0007669"/>
    <property type="project" value="UniProtKB-SubCell"/>
</dbReference>
<dbReference type="GO" id="GO:0033214">
    <property type="term" value="P:siderophore-iron import into cell"/>
    <property type="evidence" value="ECO:0007669"/>
    <property type="project" value="TreeGrafter"/>
</dbReference>
<dbReference type="PANTHER" id="PTHR30472:SF1">
    <property type="entry name" value="FE(3+) DICITRATE TRANSPORT SYSTEM PERMEASE PROTEIN FECC-RELATED"/>
    <property type="match status" value="1"/>
</dbReference>
<keyword evidence="3" id="KW-0813">Transport</keyword>
<keyword evidence="6 8" id="KW-1133">Transmembrane helix</keyword>
<evidence type="ECO:0000256" key="1">
    <source>
        <dbReference type="ARBA" id="ARBA00004651"/>
    </source>
</evidence>
<dbReference type="GO" id="GO:0022857">
    <property type="term" value="F:transmembrane transporter activity"/>
    <property type="evidence" value="ECO:0007669"/>
    <property type="project" value="InterPro"/>
</dbReference>
<evidence type="ECO:0000256" key="4">
    <source>
        <dbReference type="ARBA" id="ARBA00022475"/>
    </source>
</evidence>
<evidence type="ECO:0000313" key="9">
    <source>
        <dbReference type="EMBL" id="OYR08825.1"/>
    </source>
</evidence>
<dbReference type="RefSeq" id="WP_094509679.1">
    <property type="nucleotide sequence ID" value="NZ_JBHEEK010000034.1"/>
</dbReference>
<dbReference type="EMBL" id="NNRJ01000065">
    <property type="protein sequence ID" value="OYR08825.1"/>
    <property type="molecule type" value="Genomic_DNA"/>
</dbReference>
<protein>
    <submittedName>
        <fullName evidence="9">FecCD transport family protein</fullName>
    </submittedName>
</protein>
<feature type="transmembrane region" description="Helical" evidence="8">
    <location>
        <begin position="62"/>
        <end position="79"/>
    </location>
</feature>
<accession>A0A256F1V5</accession>
<keyword evidence="5 8" id="KW-0812">Transmembrane</keyword>
<feature type="transmembrane region" description="Helical" evidence="8">
    <location>
        <begin position="117"/>
        <end position="135"/>
    </location>
</feature>
<feature type="transmembrane region" description="Helical" evidence="8">
    <location>
        <begin position="234"/>
        <end position="261"/>
    </location>
</feature>
<reference evidence="9 10" key="1">
    <citation type="submission" date="2017-07" db="EMBL/GenBank/DDBJ databases">
        <title>Phylogenetic study on the rhizospheric bacterium Ochrobactrum sp. A44.</title>
        <authorList>
            <person name="Krzyzanowska D.M."/>
            <person name="Ossowicki A."/>
            <person name="Rajewska M."/>
            <person name="Maciag T."/>
            <person name="Kaczynski Z."/>
            <person name="Czerwicka M."/>
            <person name="Jafra S."/>
        </authorList>
    </citation>
    <scope>NUCLEOTIDE SEQUENCE [LARGE SCALE GENOMIC DNA]</scope>
    <source>
        <strain evidence="9 10">DSM 7216</strain>
    </source>
</reference>
<evidence type="ECO:0000313" key="10">
    <source>
        <dbReference type="Proteomes" id="UP000215590"/>
    </source>
</evidence>
<evidence type="ECO:0000256" key="2">
    <source>
        <dbReference type="ARBA" id="ARBA00007935"/>
    </source>
</evidence>
<dbReference type="OrthoDB" id="9811975at2"/>
<evidence type="ECO:0000256" key="6">
    <source>
        <dbReference type="ARBA" id="ARBA00022989"/>
    </source>
</evidence>
<name>A0A256F1V5_9HYPH</name>
<dbReference type="AlphaFoldDB" id="A0A256F1V5"/>